<dbReference type="SMART" id="SM00481">
    <property type="entry name" value="POLIIIAc"/>
    <property type="match status" value="1"/>
</dbReference>
<keyword evidence="3" id="KW-1185">Reference proteome</keyword>
<feature type="domain" description="Polymerase/histidinol phosphatase N-terminal" evidence="1">
    <location>
        <begin position="4"/>
        <end position="76"/>
    </location>
</feature>
<evidence type="ECO:0000313" key="2">
    <source>
        <dbReference type="EMBL" id="KIX11230.1"/>
    </source>
</evidence>
<sequence length="372" mass="41278">MKLVNLHTHSQWSDGCLPARTVMNQAAHQTDLRAVALTDHDTLAGIEPFFDQAAQLARQGLNPPQPVAGIELSLYEPSLAASVHMVGLFPLPEPALLTRVLDKAWSVLGDHCAKMNQNRGKNDLEKRLVKAFELNLDHLAEYRRTLEEAKAMVLAGLDQRKQDLFEADKKQNDLIKLPSPATYQDLIENWPQLTAPSYEERIGLYVLRKSSQRAERLARILIMEDGLTETDARQKAAELQGCLAMVALDPKLLPDPLTGMSMLNEAGAVTILAHPAIDNHRISLEEYDQAVTLPLIKAGLNGIETAYPYDPIYRQAAMNHYQRLARENGLLTSCGTDYHGDGRSGLTDPMLTIDTAERLLAELEVELPQEAP</sequence>
<evidence type="ECO:0000313" key="3">
    <source>
        <dbReference type="Proteomes" id="UP000032233"/>
    </source>
</evidence>
<dbReference type="AlphaFoldDB" id="A0A0D2JP11"/>
<organism evidence="2 3">
    <name type="scientific">Dethiosulfatarculus sandiegensis</name>
    <dbReference type="NCBI Taxonomy" id="1429043"/>
    <lineage>
        <taxon>Bacteria</taxon>
        <taxon>Pseudomonadati</taxon>
        <taxon>Thermodesulfobacteriota</taxon>
        <taxon>Desulfarculia</taxon>
        <taxon>Desulfarculales</taxon>
        <taxon>Desulfarculaceae</taxon>
        <taxon>Dethiosulfatarculus</taxon>
    </lineage>
</organism>
<dbReference type="EMBL" id="AZAC01000067">
    <property type="protein sequence ID" value="KIX11230.1"/>
    <property type="molecule type" value="Genomic_DNA"/>
</dbReference>
<protein>
    <recommendedName>
        <fullName evidence="1">Polymerase/histidinol phosphatase N-terminal domain-containing protein</fullName>
    </recommendedName>
</protein>
<dbReference type="GO" id="GO:0004534">
    <property type="term" value="F:5'-3' RNA exonuclease activity"/>
    <property type="evidence" value="ECO:0007669"/>
    <property type="project" value="TreeGrafter"/>
</dbReference>
<gene>
    <name evidence="2" type="ORF">X474_25615</name>
</gene>
<dbReference type="InterPro" id="IPR052018">
    <property type="entry name" value="PHP_domain"/>
</dbReference>
<dbReference type="InterPro" id="IPR003141">
    <property type="entry name" value="Pol/His_phosphatase_N"/>
</dbReference>
<dbReference type="PATRIC" id="fig|1429043.3.peg.5412"/>
<dbReference type="OrthoDB" id="9808747at2"/>
<dbReference type="SUPFAM" id="SSF89550">
    <property type="entry name" value="PHP domain-like"/>
    <property type="match status" value="1"/>
</dbReference>
<dbReference type="Pfam" id="PF02811">
    <property type="entry name" value="PHP"/>
    <property type="match status" value="1"/>
</dbReference>
<dbReference type="Gene3D" id="3.20.20.140">
    <property type="entry name" value="Metal-dependent hydrolases"/>
    <property type="match status" value="2"/>
</dbReference>
<proteinExistence type="predicted"/>
<dbReference type="InParanoid" id="A0A0D2JP11"/>
<dbReference type="PANTHER" id="PTHR42924:SF3">
    <property type="entry name" value="POLYMERASE_HISTIDINOL PHOSPHATASE N-TERMINAL DOMAIN-CONTAINING PROTEIN"/>
    <property type="match status" value="1"/>
</dbReference>
<accession>A0A0D2JP11</accession>
<dbReference type="Proteomes" id="UP000032233">
    <property type="component" value="Unassembled WGS sequence"/>
</dbReference>
<dbReference type="RefSeq" id="WP_044352337.1">
    <property type="nucleotide sequence ID" value="NZ_AZAC01000067.1"/>
</dbReference>
<dbReference type="InterPro" id="IPR004013">
    <property type="entry name" value="PHP_dom"/>
</dbReference>
<comment type="caution">
    <text evidence="2">The sequence shown here is derived from an EMBL/GenBank/DDBJ whole genome shotgun (WGS) entry which is preliminary data.</text>
</comment>
<evidence type="ECO:0000259" key="1">
    <source>
        <dbReference type="SMART" id="SM00481"/>
    </source>
</evidence>
<dbReference type="InterPro" id="IPR016195">
    <property type="entry name" value="Pol/histidinol_Pase-like"/>
</dbReference>
<dbReference type="STRING" id="1429043.X474_25615"/>
<dbReference type="GO" id="GO:0035312">
    <property type="term" value="F:5'-3' DNA exonuclease activity"/>
    <property type="evidence" value="ECO:0007669"/>
    <property type="project" value="TreeGrafter"/>
</dbReference>
<dbReference type="PANTHER" id="PTHR42924">
    <property type="entry name" value="EXONUCLEASE"/>
    <property type="match status" value="1"/>
</dbReference>
<reference evidence="2 3" key="1">
    <citation type="submission" date="2013-11" db="EMBL/GenBank/DDBJ databases">
        <title>Metagenomic analysis of a methanogenic consortium involved in long chain n-alkane degradation.</title>
        <authorList>
            <person name="Davidova I.A."/>
            <person name="Callaghan A.V."/>
            <person name="Wawrik B."/>
            <person name="Pruitt S."/>
            <person name="Marks C."/>
            <person name="Duncan K.E."/>
            <person name="Suflita J.M."/>
        </authorList>
    </citation>
    <scope>NUCLEOTIDE SEQUENCE [LARGE SCALE GENOMIC DNA]</scope>
    <source>
        <strain evidence="2 3">SPR</strain>
    </source>
</reference>
<name>A0A0D2JP11_9BACT</name>